<evidence type="ECO:0000313" key="1">
    <source>
        <dbReference type="EMBL" id="OAQ20575.1"/>
    </source>
</evidence>
<gene>
    <name evidence="1" type="ORF">TDIS_1344</name>
</gene>
<proteinExistence type="predicted"/>
<dbReference type="OrthoDB" id="9791614at2"/>
<sequence length="140" mass="15897">MYFLGVDLAGEANTWAVALRKEDAARNWVVSYHGLQAVPVRGKILAEALSPVVETILETHPRVSLYFCLQEEMKDLVFLYKPRRNLSADLRKEACRSTLSSRPGASDLLFQKSLRNLRSRTFFGYQKPTRKGLRLPQAEG</sequence>
<reference evidence="1 2" key="1">
    <citation type="submission" date="2016-04" db="EMBL/GenBank/DDBJ databases">
        <title>Genome analysis of Thermosulfurimonas dismutans, the first thermophilic sulfur-disproportionating bacterium of the phylum Thermodesulfobacteria.</title>
        <authorList>
            <person name="Mardanov A.V."/>
            <person name="Beletsky A.V."/>
            <person name="Kadnikov V.V."/>
            <person name="Slobodkin A.I."/>
            <person name="Ravin N.V."/>
        </authorList>
    </citation>
    <scope>NUCLEOTIDE SEQUENCE [LARGE SCALE GENOMIC DNA]</scope>
    <source>
        <strain evidence="1 2">S95</strain>
    </source>
</reference>
<dbReference type="EMBL" id="LWLG01000009">
    <property type="protein sequence ID" value="OAQ20575.1"/>
    <property type="molecule type" value="Genomic_DNA"/>
</dbReference>
<accession>A0A179D3D6</accession>
<keyword evidence="2" id="KW-1185">Reference proteome</keyword>
<protein>
    <recommendedName>
        <fullName evidence="3">DUF429 domain-containing protein</fullName>
    </recommendedName>
</protein>
<name>A0A179D3D6_9BACT</name>
<dbReference type="AlphaFoldDB" id="A0A179D3D6"/>
<dbReference type="STRING" id="999894.TDIS_1344"/>
<evidence type="ECO:0008006" key="3">
    <source>
        <dbReference type="Google" id="ProtNLM"/>
    </source>
</evidence>
<dbReference type="RefSeq" id="WP_068670597.1">
    <property type="nucleotide sequence ID" value="NZ_LWLG01000009.1"/>
</dbReference>
<dbReference type="Proteomes" id="UP000078390">
    <property type="component" value="Unassembled WGS sequence"/>
</dbReference>
<comment type="caution">
    <text evidence="1">The sequence shown here is derived from an EMBL/GenBank/DDBJ whole genome shotgun (WGS) entry which is preliminary data.</text>
</comment>
<organism evidence="1 2">
    <name type="scientific">Thermosulfurimonas dismutans</name>
    <dbReference type="NCBI Taxonomy" id="999894"/>
    <lineage>
        <taxon>Bacteria</taxon>
        <taxon>Pseudomonadati</taxon>
        <taxon>Thermodesulfobacteriota</taxon>
        <taxon>Thermodesulfobacteria</taxon>
        <taxon>Thermodesulfobacteriales</taxon>
        <taxon>Thermodesulfobacteriaceae</taxon>
        <taxon>Thermosulfurimonas</taxon>
    </lineage>
</organism>
<evidence type="ECO:0000313" key="2">
    <source>
        <dbReference type="Proteomes" id="UP000078390"/>
    </source>
</evidence>